<evidence type="ECO:0000313" key="3">
    <source>
        <dbReference type="Proteomes" id="UP001238163"/>
    </source>
</evidence>
<evidence type="ECO:0000313" key="2">
    <source>
        <dbReference type="EMBL" id="MDQ0288958.1"/>
    </source>
</evidence>
<name>A0AAE4ANI9_9BACT</name>
<dbReference type="RefSeq" id="WP_307260299.1">
    <property type="nucleotide sequence ID" value="NZ_JAUSVL010000001.1"/>
</dbReference>
<dbReference type="PANTHER" id="PTHR43245">
    <property type="entry name" value="BIFUNCTIONAL POLYMYXIN RESISTANCE PROTEIN ARNA"/>
    <property type="match status" value="1"/>
</dbReference>
<dbReference type="InterPro" id="IPR036291">
    <property type="entry name" value="NAD(P)-bd_dom_sf"/>
</dbReference>
<evidence type="ECO:0000259" key="1">
    <source>
        <dbReference type="Pfam" id="PF01370"/>
    </source>
</evidence>
<comment type="caution">
    <text evidence="2">The sequence shown here is derived from an EMBL/GenBank/DDBJ whole genome shotgun (WGS) entry which is preliminary data.</text>
</comment>
<dbReference type="Gene3D" id="3.40.50.720">
    <property type="entry name" value="NAD(P)-binding Rossmann-like Domain"/>
    <property type="match status" value="1"/>
</dbReference>
<accession>A0AAE4ANI9</accession>
<dbReference type="SUPFAM" id="SSF51735">
    <property type="entry name" value="NAD(P)-binding Rossmann-fold domains"/>
    <property type="match status" value="1"/>
</dbReference>
<dbReference type="PANTHER" id="PTHR43245:SF13">
    <property type="entry name" value="UDP-D-APIOSE_UDP-D-XYLOSE SYNTHASE 2"/>
    <property type="match status" value="1"/>
</dbReference>
<gene>
    <name evidence="2" type="ORF">J3R75_001065</name>
</gene>
<dbReference type="InterPro" id="IPR001509">
    <property type="entry name" value="Epimerase_deHydtase"/>
</dbReference>
<organism evidence="2 3">
    <name type="scientific">Oligosphaera ethanolica</name>
    <dbReference type="NCBI Taxonomy" id="760260"/>
    <lineage>
        <taxon>Bacteria</taxon>
        <taxon>Pseudomonadati</taxon>
        <taxon>Lentisphaerota</taxon>
        <taxon>Oligosphaeria</taxon>
        <taxon>Oligosphaerales</taxon>
        <taxon>Oligosphaeraceae</taxon>
        <taxon>Oligosphaera</taxon>
    </lineage>
</organism>
<feature type="domain" description="NAD-dependent epimerase/dehydratase" evidence="1">
    <location>
        <begin position="6"/>
        <end position="224"/>
    </location>
</feature>
<sequence length="336" mass="38086">MAKTKVLMIGGTGIISTDCSLLALQQPDIDLYLLNRGKTPNFLPPDTKAIHADVNREDDLRQALAGHDFDVCCDFFSYDQAALESKLRALRGHCRHYIFISSIMAYRASEHLLKTEANTPIGNARWTYGWEKSCCEMRLRQECADTGMAFTIVRPGYTYNRVRFFNPWSISHWRSWTLAERLLSGKPYILHDDGMQLCTITHTRDFAKAFVGLFNNPAAVNEDFHITSTTYLTWKRVAEIQAELLGVKPVFHCLPAEKICAVVGYGPAQKVVHCCSHDIYDNSKIRAAVPAFSCTTSFEDGMAESIRFYRDNPAYQQIDPAWAAWFDTLAKYSVSH</sequence>
<protein>
    <submittedName>
        <fullName evidence="2">Nucleoside-diphosphate-sugar epimerase</fullName>
    </submittedName>
</protein>
<reference evidence="2" key="1">
    <citation type="submission" date="2023-07" db="EMBL/GenBank/DDBJ databases">
        <title>Genomic Encyclopedia of Type Strains, Phase IV (KMG-IV): sequencing the most valuable type-strain genomes for metagenomic binning, comparative biology and taxonomic classification.</title>
        <authorList>
            <person name="Goeker M."/>
        </authorList>
    </citation>
    <scope>NUCLEOTIDE SEQUENCE</scope>
    <source>
        <strain evidence="2">DSM 24202</strain>
    </source>
</reference>
<keyword evidence="3" id="KW-1185">Reference proteome</keyword>
<dbReference type="Proteomes" id="UP001238163">
    <property type="component" value="Unassembled WGS sequence"/>
</dbReference>
<dbReference type="AlphaFoldDB" id="A0AAE4ANI9"/>
<dbReference type="EMBL" id="JAUSVL010000001">
    <property type="protein sequence ID" value="MDQ0288958.1"/>
    <property type="molecule type" value="Genomic_DNA"/>
</dbReference>
<dbReference type="InterPro" id="IPR050177">
    <property type="entry name" value="Lipid_A_modif_metabolic_enz"/>
</dbReference>
<proteinExistence type="predicted"/>
<dbReference type="Pfam" id="PF01370">
    <property type="entry name" value="Epimerase"/>
    <property type="match status" value="1"/>
</dbReference>